<dbReference type="Pfam" id="PF01756">
    <property type="entry name" value="ACOX"/>
    <property type="match status" value="1"/>
</dbReference>
<evidence type="ECO:0000256" key="21">
    <source>
        <dbReference type="ARBA" id="ARBA00023128"/>
    </source>
</evidence>
<keyword evidence="19 28" id="KW-0560">Oxidoreductase</keyword>
<keyword evidence="11 25" id="KW-0812">Transmembrane</keyword>
<keyword evidence="22 25" id="KW-0472">Membrane</keyword>
<gene>
    <name evidence="28" type="primary">POX1</name>
    <name evidence="28" type="ORF">MJAP1_002802</name>
</gene>
<comment type="pathway">
    <text evidence="5">Lipid metabolism; peroxisomal fatty acid beta-oxidation.</text>
</comment>
<accession>A0AAF0F4T6</accession>
<reference evidence="28" key="1">
    <citation type="submission" date="2023-03" db="EMBL/GenBank/DDBJ databases">
        <title>Mating type loci evolution in Malassezia.</title>
        <authorList>
            <person name="Coelho M.A."/>
        </authorList>
    </citation>
    <scope>NUCLEOTIDE SEQUENCE</scope>
    <source>
        <strain evidence="28">CBS 9431</strain>
    </source>
</reference>
<evidence type="ECO:0000256" key="1">
    <source>
        <dbReference type="ARBA" id="ARBA00001201"/>
    </source>
</evidence>
<dbReference type="RefSeq" id="XP_060122718.1">
    <property type="nucleotide sequence ID" value="XM_060266735.1"/>
</dbReference>
<dbReference type="Proteomes" id="UP001217754">
    <property type="component" value="Chromosome 5"/>
</dbReference>
<evidence type="ECO:0000256" key="17">
    <source>
        <dbReference type="ARBA" id="ARBA00022837"/>
    </source>
</evidence>
<feature type="repeat" description="Solcar" evidence="25">
    <location>
        <begin position="450"/>
        <end position="540"/>
    </location>
</feature>
<name>A0AAF0F4T6_9BASI</name>
<dbReference type="GO" id="GO:0005509">
    <property type="term" value="F:calcium ion binding"/>
    <property type="evidence" value="ECO:0007669"/>
    <property type="project" value="InterPro"/>
</dbReference>
<evidence type="ECO:0000256" key="24">
    <source>
        <dbReference type="ARBA" id="ARBA00063271"/>
    </source>
</evidence>
<dbReference type="InterPro" id="IPR009100">
    <property type="entry name" value="AcylCoA_DH/oxidase_NM_dom_sf"/>
</dbReference>
<dbReference type="GO" id="GO:0055088">
    <property type="term" value="P:lipid homeostasis"/>
    <property type="evidence" value="ECO:0007669"/>
    <property type="project" value="TreeGrafter"/>
</dbReference>
<evidence type="ECO:0000256" key="22">
    <source>
        <dbReference type="ARBA" id="ARBA00023136"/>
    </source>
</evidence>
<evidence type="ECO:0000256" key="11">
    <source>
        <dbReference type="ARBA" id="ARBA00022692"/>
    </source>
</evidence>
<dbReference type="GO" id="GO:0005504">
    <property type="term" value="F:fatty acid binding"/>
    <property type="evidence" value="ECO:0007669"/>
    <property type="project" value="TreeGrafter"/>
</dbReference>
<dbReference type="GO" id="GO:0005743">
    <property type="term" value="C:mitochondrial inner membrane"/>
    <property type="evidence" value="ECO:0007669"/>
    <property type="project" value="UniProtKB-SubCell"/>
</dbReference>
<dbReference type="InterPro" id="IPR055060">
    <property type="entry name" value="ACOX_C_alpha1"/>
</dbReference>
<evidence type="ECO:0000256" key="6">
    <source>
        <dbReference type="ARBA" id="ARBA00006288"/>
    </source>
</evidence>
<dbReference type="InterPro" id="IPR029320">
    <property type="entry name" value="Acyl-CoA_ox_N"/>
</dbReference>
<evidence type="ECO:0000256" key="5">
    <source>
        <dbReference type="ARBA" id="ARBA00004846"/>
    </source>
</evidence>
<keyword evidence="17" id="KW-0106">Calcium</keyword>
<dbReference type="FunFam" id="1.50.40.10:FF:000016">
    <property type="entry name" value="Solute carrier family 25 member 23"/>
    <property type="match status" value="1"/>
</dbReference>
<dbReference type="InterPro" id="IPR036250">
    <property type="entry name" value="AcylCo_DH-like_C"/>
</dbReference>
<comment type="similarity">
    <text evidence="6">Belongs to the acyl-CoA oxidase family.</text>
</comment>
<evidence type="ECO:0000256" key="10">
    <source>
        <dbReference type="ARBA" id="ARBA00022630"/>
    </source>
</evidence>
<feature type="repeat" description="Solcar" evidence="25">
    <location>
        <begin position="550"/>
        <end position="639"/>
    </location>
</feature>
<evidence type="ECO:0000256" key="13">
    <source>
        <dbReference type="ARBA" id="ARBA00022737"/>
    </source>
</evidence>
<feature type="repeat" description="Solcar" evidence="25">
    <location>
        <begin position="340"/>
        <end position="436"/>
    </location>
</feature>
<comment type="cofactor">
    <cofactor evidence="2">
        <name>FAD</name>
        <dbReference type="ChEBI" id="CHEBI:57692"/>
    </cofactor>
</comment>
<dbReference type="GO" id="GO:0005777">
    <property type="term" value="C:peroxisome"/>
    <property type="evidence" value="ECO:0007669"/>
    <property type="project" value="UniProtKB-SubCell"/>
</dbReference>
<evidence type="ECO:0000313" key="28">
    <source>
        <dbReference type="EMBL" id="WFD39821.1"/>
    </source>
</evidence>
<evidence type="ECO:0000256" key="19">
    <source>
        <dbReference type="ARBA" id="ARBA00023002"/>
    </source>
</evidence>
<evidence type="ECO:0000256" key="20">
    <source>
        <dbReference type="ARBA" id="ARBA00023098"/>
    </source>
</evidence>
<keyword evidence="14" id="KW-0999">Mitochondrion inner membrane</keyword>
<evidence type="ECO:0000313" key="29">
    <source>
        <dbReference type="Proteomes" id="UP001217754"/>
    </source>
</evidence>
<keyword evidence="18" id="KW-1133">Transmembrane helix</keyword>
<dbReference type="SUPFAM" id="SSF103506">
    <property type="entry name" value="Mitochondrial carrier"/>
    <property type="match status" value="1"/>
</dbReference>
<comment type="catalytic activity">
    <reaction evidence="1">
        <text>a 2,3-saturated acyl-CoA + O2 = a (2E)-enoyl-CoA + H2O2</text>
        <dbReference type="Rhea" id="RHEA:38959"/>
        <dbReference type="ChEBI" id="CHEBI:15379"/>
        <dbReference type="ChEBI" id="CHEBI:16240"/>
        <dbReference type="ChEBI" id="CHEBI:58856"/>
        <dbReference type="ChEBI" id="CHEBI:65111"/>
        <dbReference type="EC" id="1.3.3.6"/>
    </reaction>
</comment>
<dbReference type="EMBL" id="CP119962">
    <property type="protein sequence ID" value="WFD39821.1"/>
    <property type="molecule type" value="Genomic_DNA"/>
</dbReference>
<dbReference type="Pfam" id="PF22924">
    <property type="entry name" value="ACOX_C_alpha1"/>
    <property type="match status" value="1"/>
</dbReference>
<evidence type="ECO:0000256" key="25">
    <source>
        <dbReference type="PROSITE-ProRule" id="PRU00282"/>
    </source>
</evidence>
<evidence type="ECO:0000256" key="18">
    <source>
        <dbReference type="ARBA" id="ARBA00022989"/>
    </source>
</evidence>
<dbReference type="FunFam" id="1.20.140.10:FF:000013">
    <property type="entry name" value="Acyl-coenzyme A oxidase"/>
    <property type="match status" value="1"/>
</dbReference>
<dbReference type="EC" id="1.3.3.6" evidence="8"/>
<keyword evidence="21" id="KW-0496">Mitochondrion</keyword>
<evidence type="ECO:0000256" key="3">
    <source>
        <dbReference type="ARBA" id="ARBA00004275"/>
    </source>
</evidence>
<dbReference type="PANTHER" id="PTHR10909:SF352">
    <property type="entry name" value="ACYL-COENZYME A OXIDASE-LIKE PROTEIN"/>
    <property type="match status" value="1"/>
</dbReference>
<dbReference type="Pfam" id="PF02770">
    <property type="entry name" value="Acyl-CoA_dh_M"/>
    <property type="match status" value="1"/>
</dbReference>
<evidence type="ECO:0000256" key="16">
    <source>
        <dbReference type="ARBA" id="ARBA00022832"/>
    </source>
</evidence>
<dbReference type="InterPro" id="IPR002048">
    <property type="entry name" value="EF_hand_dom"/>
</dbReference>
<dbReference type="PROSITE" id="PS50920">
    <property type="entry name" value="SOLCAR"/>
    <property type="match status" value="3"/>
</dbReference>
<dbReference type="Gene3D" id="1.10.238.10">
    <property type="entry name" value="EF-hand"/>
    <property type="match status" value="1"/>
</dbReference>
<dbReference type="GO" id="GO:0071949">
    <property type="term" value="F:FAD binding"/>
    <property type="evidence" value="ECO:0007669"/>
    <property type="project" value="InterPro"/>
</dbReference>
<sequence length="1325" mass="147352">MEKAQQQLEAKKAERRKANGGGFARYFGFGGEAKPSDTPPTTRAWYNLIRMAKEYPLQGDPADADESWWSEAKSHLFGKEKGGQSLLKNLESGWTGSRVWGLSASEEKKTRTLQNTQISSDKKDPFEVDHAARARQRHFEWEGFLAYAEFQERELYRLFKELDTDYDGVLDASDISAGFSRAGIHPSQLVLEDFIASLASSGVTDVSELRKGDLYITFPEFRDYLLLMPRKPTMSEIFRFYQVRKAVGLFGNEGIFAELGAGWGKTKRGASAVTPDGDVSLAGEEQLPGKESKSTPKDAKDSVTVQTTGKTADTDAEKKALSKTLEDEDEDEGKDVIQSHLAMKFLLAGGIAGAVSRTATAPLDRLKIFLITSQETLGPHAPKSASVGFGALAKAIADIYREGGIRGFWLGNGLNCIKIFPESAIKFFSYEMSKRMFAKYVDNVSDSRDISGFSRFMSGGIGGIASQLSIYPIETLKTRLMSSQTPTSTIRGMALLGETARTMYTQGGIRAYYRGLGAGLVGVFPYSAIDMSTFEGIKLFYLKYTGKEDPGVFALLAFGSISGSVGATTVYPLNLIRTRLQASGTPAHPTLYKSFFDAAFQTYQKEGFLGFYRGLIPSLAKVVPAVSISYVVYEQSKRRLGMAVANNGGKAALEFKKKVMLELERDPTFFNDDFYDLSKDELRERTFIKMQSILNWFTNENLDDFQARLAVISVADPGFWTRFGVHLGLFSNAVRSGATSGQFAYWMSKGMLSLRNFYGCFGMTELAHGSNVAGLETTATLDENTDEFVIHTPNLGATKWWIGGAAHSATHCAVFAQLIVKGKRYGTKTFVVPLRDPQTFKCLPGVNIGDIGKKMGRDGIDNGYIQFTYVRIPRAFMLMRYSQVTRDGQVFEPPLQQLTYGALLQGRTLMMNDSGNIAKKALTISVRYAAVRRQFKSDPKNEYETQLLDYPIHQRRLMPLLAQAVAFGFTSQELIRMLAVTNQALDALEPGDPKLEETMELLKSTHATSSGLKAFCTWATLQTIETCRQACGGHGYSSYTGLAPLYNDFAVHCTWEGDNTILALQSGRALISAYLEAKAGKTQGDALKYLNNLDEVLKAKCSSNEELNTFDGIENGFNTATAHFVKLAAEEYDNLIKSGVTREQAFEQCSQIRFVAASIHTSLFVFRQFRHAVEHQKDEGDGVKETLATLALFYGLWQIEEKGALFLRSGWLSPEQFDFLTKRVTELCAETRKFAIPLIDSFTYTDHVINSPLGRFDGNVYKEYFSMVQRNNPQLKPHPYFERLIKPLLNRPNVEMEDLDEEIGLDDEIDEIQSERKEAEEAAKK</sequence>
<dbReference type="Pfam" id="PF14749">
    <property type="entry name" value="Acyl-CoA_ox_N"/>
    <property type="match status" value="1"/>
</dbReference>
<evidence type="ECO:0000256" key="4">
    <source>
        <dbReference type="ARBA" id="ARBA00004448"/>
    </source>
</evidence>
<keyword evidence="20" id="KW-0443">Lipid metabolism</keyword>
<feature type="compositionally biased region" description="Basic and acidic residues" evidence="26">
    <location>
        <begin position="287"/>
        <end position="301"/>
    </location>
</feature>
<dbReference type="Gene3D" id="1.10.540.10">
    <property type="entry name" value="Acyl-CoA dehydrogenase/oxidase, N-terminal domain"/>
    <property type="match status" value="1"/>
</dbReference>
<dbReference type="InterPro" id="IPR037069">
    <property type="entry name" value="AcylCoA_DH/ox_N_sf"/>
</dbReference>
<dbReference type="GO" id="GO:0055085">
    <property type="term" value="P:transmembrane transport"/>
    <property type="evidence" value="ECO:0007669"/>
    <property type="project" value="InterPro"/>
</dbReference>
<feature type="domain" description="EF-hand" evidence="27">
    <location>
        <begin position="150"/>
        <end position="185"/>
    </location>
</feature>
<dbReference type="InterPro" id="IPR046373">
    <property type="entry name" value="Acyl-CoA_Oxase/DH_mid-dom_sf"/>
</dbReference>
<evidence type="ECO:0000256" key="14">
    <source>
        <dbReference type="ARBA" id="ARBA00022792"/>
    </source>
</evidence>
<evidence type="ECO:0000256" key="26">
    <source>
        <dbReference type="SAM" id="MobiDB-lite"/>
    </source>
</evidence>
<keyword evidence="12" id="KW-0479">Metal-binding</keyword>
<keyword evidence="13" id="KW-0677">Repeat</keyword>
<dbReference type="PROSITE" id="PS50222">
    <property type="entry name" value="EF_HAND_2"/>
    <property type="match status" value="1"/>
</dbReference>
<protein>
    <recommendedName>
        <fullName evidence="8">acyl-CoA oxidase</fullName>
        <ecNumber evidence="8">1.3.3.6</ecNumber>
    </recommendedName>
</protein>
<dbReference type="InterPro" id="IPR006091">
    <property type="entry name" value="Acyl-CoA_Oxase/DH_mid-dom"/>
</dbReference>
<dbReference type="PRINTS" id="PR00926">
    <property type="entry name" value="MITOCARRIER"/>
</dbReference>
<keyword evidence="15" id="KW-0274">FAD</keyword>
<evidence type="ECO:0000256" key="8">
    <source>
        <dbReference type="ARBA" id="ARBA00012870"/>
    </source>
</evidence>
<keyword evidence="23" id="KW-0576">Peroxisome</keyword>
<dbReference type="InterPro" id="IPR012258">
    <property type="entry name" value="Acyl-CoA_oxidase"/>
</dbReference>
<feature type="region of interest" description="Disordered" evidence="26">
    <location>
        <begin position="272"/>
        <end position="333"/>
    </location>
</feature>
<dbReference type="GeneID" id="85226453"/>
<comment type="subunit">
    <text evidence="24">Heteropentamer composed of five different subunits.</text>
</comment>
<keyword evidence="16" id="KW-0276">Fatty acid metabolism</keyword>
<dbReference type="SUPFAM" id="SSF47473">
    <property type="entry name" value="EF-hand"/>
    <property type="match status" value="1"/>
</dbReference>
<dbReference type="FunFam" id="1.10.540.10:FF:000018">
    <property type="entry name" value="Acyl-coenzyme A oxidase"/>
    <property type="match status" value="1"/>
</dbReference>
<keyword evidence="10" id="KW-0285">Flavoprotein</keyword>
<dbReference type="Gene3D" id="2.40.110.10">
    <property type="entry name" value="Butyryl-CoA Dehydrogenase, subunit A, domain 2"/>
    <property type="match status" value="1"/>
</dbReference>
<dbReference type="PANTHER" id="PTHR10909">
    <property type="entry name" value="ELECTRON TRANSPORT OXIDOREDUCTASE"/>
    <property type="match status" value="1"/>
</dbReference>
<evidence type="ECO:0000259" key="27">
    <source>
        <dbReference type="PROSITE" id="PS50222"/>
    </source>
</evidence>
<proteinExistence type="inferred from homology"/>
<evidence type="ECO:0000256" key="23">
    <source>
        <dbReference type="ARBA" id="ARBA00023140"/>
    </source>
</evidence>
<dbReference type="InterPro" id="IPR002655">
    <property type="entry name" value="Acyl-CoA_oxidase_C"/>
</dbReference>
<dbReference type="FunFam" id="1.20.140.10:FF:000015">
    <property type="entry name" value="Acyl-coenzyme A oxidase"/>
    <property type="match status" value="1"/>
</dbReference>
<dbReference type="InterPro" id="IPR023395">
    <property type="entry name" value="MCP_dom_sf"/>
</dbReference>
<evidence type="ECO:0000256" key="15">
    <source>
        <dbReference type="ARBA" id="ARBA00022827"/>
    </source>
</evidence>
<keyword evidence="9" id="KW-0813">Transport</keyword>
<dbReference type="InterPro" id="IPR002067">
    <property type="entry name" value="MCP"/>
</dbReference>
<organism evidence="28 29">
    <name type="scientific">Malassezia japonica</name>
    <dbReference type="NCBI Taxonomy" id="223818"/>
    <lineage>
        <taxon>Eukaryota</taxon>
        <taxon>Fungi</taxon>
        <taxon>Dikarya</taxon>
        <taxon>Basidiomycota</taxon>
        <taxon>Ustilaginomycotina</taxon>
        <taxon>Malasseziomycetes</taxon>
        <taxon>Malasseziales</taxon>
        <taxon>Malasseziaceae</taxon>
        <taxon>Malassezia</taxon>
    </lineage>
</organism>
<dbReference type="InterPro" id="IPR018108">
    <property type="entry name" value="MCP_transmembrane"/>
</dbReference>
<dbReference type="SUPFAM" id="SSF56645">
    <property type="entry name" value="Acyl-CoA dehydrogenase NM domain-like"/>
    <property type="match status" value="1"/>
</dbReference>
<evidence type="ECO:0000256" key="9">
    <source>
        <dbReference type="ARBA" id="ARBA00022448"/>
    </source>
</evidence>
<dbReference type="SUPFAM" id="SSF47203">
    <property type="entry name" value="Acyl-CoA dehydrogenase C-terminal domain-like"/>
    <property type="match status" value="2"/>
</dbReference>
<keyword evidence="29" id="KW-1185">Reference proteome</keyword>
<evidence type="ECO:0000256" key="12">
    <source>
        <dbReference type="ARBA" id="ARBA00022723"/>
    </source>
</evidence>
<evidence type="ECO:0000256" key="2">
    <source>
        <dbReference type="ARBA" id="ARBA00001974"/>
    </source>
</evidence>
<dbReference type="GO" id="GO:0003997">
    <property type="term" value="F:acyl-CoA oxidase activity"/>
    <property type="evidence" value="ECO:0007669"/>
    <property type="project" value="UniProtKB-EC"/>
</dbReference>
<dbReference type="GO" id="GO:0033540">
    <property type="term" value="P:fatty acid beta-oxidation using acyl-CoA oxidase"/>
    <property type="evidence" value="ECO:0007669"/>
    <property type="project" value="TreeGrafter"/>
</dbReference>
<dbReference type="Pfam" id="PF00153">
    <property type="entry name" value="Mito_carr"/>
    <property type="match status" value="3"/>
</dbReference>
<comment type="similarity">
    <text evidence="7">Belongs to the mitochondrial carrier (TC 2.A.29) family.</text>
</comment>
<comment type="subcellular location">
    <subcellularLocation>
        <location evidence="4">Mitochondrion inner membrane</location>
        <topology evidence="4">Multi-pass membrane protein</topology>
    </subcellularLocation>
    <subcellularLocation>
        <location evidence="3">Peroxisome</location>
    </subcellularLocation>
</comment>
<dbReference type="Gene3D" id="1.50.40.10">
    <property type="entry name" value="Mitochondrial carrier domain"/>
    <property type="match status" value="1"/>
</dbReference>
<dbReference type="InterPro" id="IPR011992">
    <property type="entry name" value="EF-hand-dom_pair"/>
</dbReference>
<dbReference type="Gene3D" id="1.20.140.10">
    <property type="entry name" value="Butyryl-CoA Dehydrogenase, subunit A, domain 3"/>
    <property type="match status" value="2"/>
</dbReference>
<dbReference type="FunFam" id="2.40.110.10:FF:000003">
    <property type="entry name" value="Acyl-coenzyme A oxidase"/>
    <property type="match status" value="1"/>
</dbReference>
<evidence type="ECO:0000256" key="7">
    <source>
        <dbReference type="ARBA" id="ARBA00006375"/>
    </source>
</evidence>